<dbReference type="SUPFAM" id="SSF53448">
    <property type="entry name" value="Nucleotide-diphospho-sugar transferases"/>
    <property type="match status" value="1"/>
</dbReference>
<sequence length="367" mass="39210">MSQTPTQSPQSPASQDNTGAGLGVVIVTFNSGSEAVDCAETLLAGARAAGLPLRVVLVDNASQDDTVDRLRGWASGLKPFAAPEDLPFDCPPLPKPLDLIEGGTDMAADPETRLALLHSGVNCGFAGGVNRGLAYLARFPDLGHFWVLNPDSVVPPEAMTALAAHCADASPYALLGGRVTYLDRPDVIQIDGGLVNRRTGVTGNLALGASHAATPPPDPAQLDFIMGASMIASRAFYEAVGPMREDYFLYYEEVDWAMRRGDLPLAYCAGLRIYHRAGSSIGSPTLSRIASPFSLYFKHRGRIRFQRRFFPRNLPFAYAYTLAYAARLLVQHRAPAHAAAVLRGGFGLSAPASVRDRLSPDAAKLAF</sequence>
<keyword evidence="5" id="KW-1185">Reference proteome</keyword>
<comment type="caution">
    <text evidence="4">The sequence shown here is derived from an EMBL/GenBank/DDBJ whole genome shotgun (WGS) entry which is preliminary data.</text>
</comment>
<dbReference type="EMBL" id="SMZO01000031">
    <property type="protein sequence ID" value="TDL86400.1"/>
    <property type="molecule type" value="Genomic_DNA"/>
</dbReference>
<dbReference type="PANTHER" id="PTHR43179">
    <property type="entry name" value="RHAMNOSYLTRANSFERASE WBBL"/>
    <property type="match status" value="1"/>
</dbReference>
<dbReference type="OrthoDB" id="9771846at2"/>
<organism evidence="4 5">
    <name type="scientific">Meridianimarinicoccus aquatilis</name>
    <dbReference type="NCBI Taxonomy" id="2552766"/>
    <lineage>
        <taxon>Bacteria</taxon>
        <taxon>Pseudomonadati</taxon>
        <taxon>Pseudomonadota</taxon>
        <taxon>Alphaproteobacteria</taxon>
        <taxon>Rhodobacterales</taxon>
        <taxon>Paracoccaceae</taxon>
        <taxon>Meridianimarinicoccus</taxon>
    </lineage>
</organism>
<gene>
    <name evidence="4" type="ORF">E2L05_13295</name>
</gene>
<evidence type="ECO:0000256" key="2">
    <source>
        <dbReference type="ARBA" id="ARBA00022676"/>
    </source>
</evidence>
<dbReference type="AlphaFoldDB" id="A0A4R6AQQ7"/>
<evidence type="ECO:0000313" key="4">
    <source>
        <dbReference type="EMBL" id="TDL86400.1"/>
    </source>
</evidence>
<evidence type="ECO:0000313" key="5">
    <source>
        <dbReference type="Proteomes" id="UP000294562"/>
    </source>
</evidence>
<comment type="similarity">
    <text evidence="1">Belongs to the glycosyltransferase 2 family.</text>
</comment>
<proteinExistence type="inferred from homology"/>
<protein>
    <submittedName>
        <fullName evidence="4">Glycosyltransferase family 2 protein</fullName>
    </submittedName>
</protein>
<dbReference type="Gene3D" id="3.90.550.10">
    <property type="entry name" value="Spore Coat Polysaccharide Biosynthesis Protein SpsA, Chain A"/>
    <property type="match status" value="1"/>
</dbReference>
<dbReference type="PANTHER" id="PTHR43179:SF12">
    <property type="entry name" value="GALACTOFURANOSYLTRANSFERASE GLFT2"/>
    <property type="match status" value="1"/>
</dbReference>
<accession>A0A4R6AQQ7</accession>
<dbReference type="GO" id="GO:0016757">
    <property type="term" value="F:glycosyltransferase activity"/>
    <property type="evidence" value="ECO:0007669"/>
    <property type="project" value="UniProtKB-KW"/>
</dbReference>
<dbReference type="Proteomes" id="UP000294562">
    <property type="component" value="Unassembled WGS sequence"/>
</dbReference>
<dbReference type="RefSeq" id="WP_133343393.1">
    <property type="nucleotide sequence ID" value="NZ_SMZO01000031.1"/>
</dbReference>
<name>A0A4R6AQQ7_9RHOB</name>
<evidence type="ECO:0000256" key="3">
    <source>
        <dbReference type="ARBA" id="ARBA00022679"/>
    </source>
</evidence>
<dbReference type="InterPro" id="IPR029044">
    <property type="entry name" value="Nucleotide-diphossugar_trans"/>
</dbReference>
<reference evidence="4 5" key="1">
    <citation type="submission" date="2019-03" db="EMBL/GenBank/DDBJ databases">
        <title>Rhodobacteraceae bacterium SM1902, a new member of the family Rhodobacteraceae isolated from Yantai.</title>
        <authorList>
            <person name="Sun Y."/>
        </authorList>
    </citation>
    <scope>NUCLEOTIDE SEQUENCE [LARGE SCALE GENOMIC DNA]</scope>
    <source>
        <strain evidence="4 5">SM1902</strain>
    </source>
</reference>
<keyword evidence="2" id="KW-0328">Glycosyltransferase</keyword>
<keyword evidence="3 4" id="KW-0808">Transferase</keyword>
<evidence type="ECO:0000256" key="1">
    <source>
        <dbReference type="ARBA" id="ARBA00006739"/>
    </source>
</evidence>